<feature type="region of interest" description="Disordered" evidence="1">
    <location>
        <begin position="65"/>
        <end position="84"/>
    </location>
</feature>
<dbReference type="OrthoDB" id="8753036at2"/>
<feature type="region of interest" description="Disordered" evidence="1">
    <location>
        <begin position="254"/>
        <end position="278"/>
    </location>
</feature>
<dbReference type="RefSeq" id="WP_134385500.1">
    <property type="nucleotide sequence ID" value="NZ_BMWW01000006.1"/>
</dbReference>
<gene>
    <name evidence="3" type="ORF">E1742_13825</name>
    <name evidence="2" type="ORF">GCM10007388_35910</name>
</gene>
<reference evidence="3 4" key="2">
    <citation type="submission" date="2019-03" db="EMBL/GenBank/DDBJ databases">
        <title>Draft Genome Sequences of Six Type Strains of the Genus Massilia.</title>
        <authorList>
            <person name="Miess H."/>
            <person name="Frediansyhah A."/>
            <person name="Gross H."/>
        </authorList>
    </citation>
    <scope>NUCLEOTIDE SEQUENCE [LARGE SCALE GENOMIC DNA]</scope>
    <source>
        <strain evidence="3 4">DSM 17505</strain>
    </source>
</reference>
<feature type="region of interest" description="Disordered" evidence="1">
    <location>
        <begin position="20"/>
        <end position="40"/>
    </location>
</feature>
<keyword evidence="4" id="KW-1185">Reference proteome</keyword>
<evidence type="ECO:0000256" key="1">
    <source>
        <dbReference type="SAM" id="MobiDB-lite"/>
    </source>
</evidence>
<accession>A0A4P7BG16</accession>
<dbReference type="EMBL" id="BMWW01000006">
    <property type="protein sequence ID" value="GGY99105.1"/>
    <property type="molecule type" value="Genomic_DNA"/>
</dbReference>
<dbReference type="EMBL" id="CP038026">
    <property type="protein sequence ID" value="QBQ37132.1"/>
    <property type="molecule type" value="Genomic_DNA"/>
</dbReference>
<dbReference type="Proteomes" id="UP000619512">
    <property type="component" value="Unassembled WGS sequence"/>
</dbReference>
<sequence>MKTLAAPLVALILVSACSRREPPAPPAAAPAPQAPVAAKPAPAPAVEDRYAPLMRAVFGSQYRSDKGDALAPMPDAHDPGTRSPLVLSGVQSTQLPSGETVLVVAGEQVDENGNADSSHGSPGYLSLYLLRQENDRWVVLRKHENIAELGSHGKVGRLSWVELGPGKTGLVAEHGMTGQGTTVMQLALFDPAAGKVADLTGDGIVYHYDDEGGCTEMRERCASSDAKWRLDAASPAQPYFDLVLDIESTERVAKPGAMEAGPKDGADDIERDERTTRTTARYGFVDSKYRLREGSNPMDSE</sequence>
<protein>
    <recommendedName>
        <fullName evidence="6">Lipoprotein</fullName>
    </recommendedName>
</protein>
<evidence type="ECO:0000313" key="5">
    <source>
        <dbReference type="Proteomes" id="UP000619512"/>
    </source>
</evidence>
<name>A0A4P7BG16_9BURK</name>
<proteinExistence type="predicted"/>
<evidence type="ECO:0008006" key="6">
    <source>
        <dbReference type="Google" id="ProtNLM"/>
    </source>
</evidence>
<dbReference type="Proteomes" id="UP000294359">
    <property type="component" value="Chromosome"/>
</dbReference>
<reference evidence="2" key="1">
    <citation type="journal article" date="2014" name="Int. J. Syst. Evol. Microbiol.">
        <title>Complete genome sequence of Corynebacterium casei LMG S-19264T (=DSM 44701T), isolated from a smear-ripened cheese.</title>
        <authorList>
            <consortium name="US DOE Joint Genome Institute (JGI-PGF)"/>
            <person name="Walter F."/>
            <person name="Albersmeier A."/>
            <person name="Kalinowski J."/>
            <person name="Ruckert C."/>
        </authorList>
    </citation>
    <scope>NUCLEOTIDE SEQUENCE</scope>
    <source>
        <strain evidence="2">KCTC 12344</strain>
    </source>
</reference>
<evidence type="ECO:0000313" key="3">
    <source>
        <dbReference type="EMBL" id="QBQ37132.1"/>
    </source>
</evidence>
<organism evidence="2 5">
    <name type="scientific">Pseudoduganella plicata</name>
    <dbReference type="NCBI Taxonomy" id="321984"/>
    <lineage>
        <taxon>Bacteria</taxon>
        <taxon>Pseudomonadati</taxon>
        <taxon>Pseudomonadota</taxon>
        <taxon>Betaproteobacteria</taxon>
        <taxon>Burkholderiales</taxon>
        <taxon>Oxalobacteraceae</taxon>
        <taxon>Telluria group</taxon>
        <taxon>Pseudoduganella</taxon>
    </lineage>
</organism>
<feature type="compositionally biased region" description="Pro residues" evidence="1">
    <location>
        <begin position="23"/>
        <end position="33"/>
    </location>
</feature>
<feature type="compositionally biased region" description="Basic and acidic residues" evidence="1">
    <location>
        <begin position="261"/>
        <end position="276"/>
    </location>
</feature>
<reference evidence="2" key="3">
    <citation type="submission" date="2022-12" db="EMBL/GenBank/DDBJ databases">
        <authorList>
            <person name="Sun Q."/>
            <person name="Kim S."/>
        </authorList>
    </citation>
    <scope>NUCLEOTIDE SEQUENCE</scope>
    <source>
        <strain evidence="2">KCTC 12344</strain>
    </source>
</reference>
<evidence type="ECO:0000313" key="2">
    <source>
        <dbReference type="EMBL" id="GGY99105.1"/>
    </source>
</evidence>
<evidence type="ECO:0000313" key="4">
    <source>
        <dbReference type="Proteomes" id="UP000294359"/>
    </source>
</evidence>
<dbReference type="AlphaFoldDB" id="A0A4P7BG16"/>
<dbReference type="PROSITE" id="PS51257">
    <property type="entry name" value="PROKAR_LIPOPROTEIN"/>
    <property type="match status" value="1"/>
</dbReference>